<dbReference type="InterPro" id="IPR016945">
    <property type="entry name" value="UCP030092"/>
</dbReference>
<organism evidence="2 3">
    <name type="scientific">Evansella tamaricis</name>
    <dbReference type="NCBI Taxonomy" id="2069301"/>
    <lineage>
        <taxon>Bacteria</taxon>
        <taxon>Bacillati</taxon>
        <taxon>Bacillota</taxon>
        <taxon>Bacilli</taxon>
        <taxon>Bacillales</taxon>
        <taxon>Bacillaceae</taxon>
        <taxon>Evansella</taxon>
    </lineage>
</organism>
<evidence type="ECO:0000256" key="1">
    <source>
        <dbReference type="SAM" id="Phobius"/>
    </source>
</evidence>
<reference evidence="2 3" key="1">
    <citation type="submission" date="2021-06" db="EMBL/GenBank/DDBJ databases">
        <title>Bacillus sp. RD4P76, an endophyte from a halophyte.</title>
        <authorList>
            <person name="Sun J.-Q."/>
        </authorList>
    </citation>
    <scope>NUCLEOTIDE SEQUENCE [LARGE SCALE GENOMIC DNA]</scope>
    <source>
        <strain evidence="2 3">CGMCC 1.15917</strain>
    </source>
</reference>
<protein>
    <submittedName>
        <fullName evidence="2">DUF3397 domain-containing protein</fullName>
    </submittedName>
</protein>
<keyword evidence="1" id="KW-0472">Membrane</keyword>
<name>A0ABS6JFG1_9BACI</name>
<dbReference type="Proteomes" id="UP000784880">
    <property type="component" value="Unassembled WGS sequence"/>
</dbReference>
<feature type="transmembrane region" description="Helical" evidence="1">
    <location>
        <begin position="67"/>
        <end position="85"/>
    </location>
</feature>
<keyword evidence="1" id="KW-1133">Transmembrane helix</keyword>
<accession>A0ABS6JFG1</accession>
<feature type="transmembrane region" description="Helical" evidence="1">
    <location>
        <begin position="6"/>
        <end position="28"/>
    </location>
</feature>
<evidence type="ECO:0000313" key="3">
    <source>
        <dbReference type="Proteomes" id="UP000784880"/>
    </source>
</evidence>
<dbReference type="PIRSF" id="PIRSF030092">
    <property type="entry name" value="UCP030092"/>
    <property type="match status" value="1"/>
</dbReference>
<proteinExistence type="predicted"/>
<dbReference type="EMBL" id="JAHQCS010000100">
    <property type="protein sequence ID" value="MBU9712411.1"/>
    <property type="molecule type" value="Genomic_DNA"/>
</dbReference>
<feature type="transmembrane region" description="Helical" evidence="1">
    <location>
        <begin position="40"/>
        <end position="61"/>
    </location>
</feature>
<sequence length="130" mass="15232">MSEVIVYIAATLVTVPILGLYAVYIIAVKSTHNKIFSLKLAVDCTTLLFMVAVYFIIFQIWNVNLTWLFVLFFLITGVAFTLLHWKLYDDINIQKVMKGVWRFQFFVFFLLYFLLLLFGIFSHMYAYAKG</sequence>
<gene>
    <name evidence="2" type="ORF">KS419_11730</name>
</gene>
<comment type="caution">
    <text evidence="2">The sequence shown here is derived from an EMBL/GenBank/DDBJ whole genome shotgun (WGS) entry which is preliminary data.</text>
</comment>
<dbReference type="RefSeq" id="WP_217066592.1">
    <property type="nucleotide sequence ID" value="NZ_JAHQCS010000100.1"/>
</dbReference>
<dbReference type="InterPro" id="IPR024515">
    <property type="entry name" value="DUF3397"/>
</dbReference>
<feature type="transmembrane region" description="Helical" evidence="1">
    <location>
        <begin position="105"/>
        <end position="128"/>
    </location>
</feature>
<dbReference type="Pfam" id="PF11877">
    <property type="entry name" value="DUF3397"/>
    <property type="match status" value="1"/>
</dbReference>
<keyword evidence="3" id="KW-1185">Reference proteome</keyword>
<evidence type="ECO:0000313" key="2">
    <source>
        <dbReference type="EMBL" id="MBU9712411.1"/>
    </source>
</evidence>
<keyword evidence="1" id="KW-0812">Transmembrane</keyword>